<keyword evidence="2 4" id="KW-0732">Signal</keyword>
<keyword evidence="3" id="KW-0029">Amino-acid transport</keyword>
<dbReference type="PANTHER" id="PTHR30483:SF6">
    <property type="entry name" value="PERIPLASMIC BINDING PROTEIN OF ABC TRANSPORTER FOR NATURAL AMINO ACIDS"/>
    <property type="match status" value="1"/>
</dbReference>
<protein>
    <submittedName>
        <fullName evidence="6">Penicillin-binding protein activator</fullName>
    </submittedName>
</protein>
<evidence type="ECO:0000256" key="4">
    <source>
        <dbReference type="SAM" id="SignalP"/>
    </source>
</evidence>
<dbReference type="Pfam" id="PF13458">
    <property type="entry name" value="Peripla_BP_6"/>
    <property type="match status" value="1"/>
</dbReference>
<dbReference type="RefSeq" id="WP_159977520.1">
    <property type="nucleotide sequence ID" value="NZ_BLIV01000004.1"/>
</dbReference>
<gene>
    <name evidence="6" type="ORF">So717_23540</name>
</gene>
<dbReference type="PROSITE" id="PS51257">
    <property type="entry name" value="PROKAR_LIPOPROTEIN"/>
    <property type="match status" value="1"/>
</dbReference>
<dbReference type="InterPro" id="IPR028081">
    <property type="entry name" value="Leu-bd"/>
</dbReference>
<feature type="chain" id="PRO_5024892954" evidence="4">
    <location>
        <begin position="26"/>
        <end position="393"/>
    </location>
</feature>
<feature type="domain" description="Leucine-binding protein" evidence="5">
    <location>
        <begin position="47"/>
        <end position="374"/>
    </location>
</feature>
<dbReference type="CDD" id="cd06339">
    <property type="entry name" value="PBP1_YraM_LppC_lipoprotein-like"/>
    <property type="match status" value="1"/>
</dbReference>
<dbReference type="Proteomes" id="UP000436522">
    <property type="component" value="Unassembled WGS sequence"/>
</dbReference>
<dbReference type="OrthoDB" id="7210494at2"/>
<evidence type="ECO:0000256" key="3">
    <source>
        <dbReference type="ARBA" id="ARBA00022970"/>
    </source>
</evidence>
<dbReference type="Gene3D" id="3.40.50.2300">
    <property type="match status" value="2"/>
</dbReference>
<name>A0A640VU38_9RHOB</name>
<evidence type="ECO:0000256" key="2">
    <source>
        <dbReference type="ARBA" id="ARBA00022729"/>
    </source>
</evidence>
<sequence length="393" mass="39560">MFAVFKSARKALHRMVLPGALLLLAACDTIPGAGLGTGPGINTSEPVPVAILVPGGSGVTTDEILAQSLVNSARLAMRDLNGASVDLRVFQTGGDAATAAAQAQKAVDEGAKIILGPVYAASANAVGNAVADENVTVLSFSNNSAIAGGNVFVLGQTFQNTADRMISYALGQGKQSFVIVHGQDSAGTQGRDAISAAISRQGGSIVGTVGYALSQQDVIASVPQIRSAVQGNAADAVFLTTDTASALPLLSQLLPEAGISSETTQFMGLTRWDIPPQTLSLPGVQGGWFAGPDPAASATFSAQYQAAYGDLPHPIGGLAFDGIAAIGALVSQGDTQALSPNALTQGAGFRGASGIFRLRPDGTNERGLAVATIIDSQVSILSPAPQSFGGAGF</sequence>
<comment type="caution">
    <text evidence="6">The sequence shown here is derived from an EMBL/GenBank/DDBJ whole genome shotgun (WGS) entry which is preliminary data.</text>
</comment>
<keyword evidence="7" id="KW-1185">Reference proteome</keyword>
<dbReference type="EMBL" id="BLIV01000004">
    <property type="protein sequence ID" value="GFE50601.1"/>
    <property type="molecule type" value="Genomic_DNA"/>
</dbReference>
<organism evidence="6 7">
    <name type="scientific">Roseobacter cerasinus</name>
    <dbReference type="NCBI Taxonomy" id="2602289"/>
    <lineage>
        <taxon>Bacteria</taxon>
        <taxon>Pseudomonadati</taxon>
        <taxon>Pseudomonadota</taxon>
        <taxon>Alphaproteobacteria</taxon>
        <taxon>Rhodobacterales</taxon>
        <taxon>Roseobacteraceae</taxon>
        <taxon>Roseobacter</taxon>
    </lineage>
</organism>
<evidence type="ECO:0000259" key="5">
    <source>
        <dbReference type="Pfam" id="PF13458"/>
    </source>
</evidence>
<dbReference type="AlphaFoldDB" id="A0A640VU38"/>
<feature type="signal peptide" evidence="4">
    <location>
        <begin position="1"/>
        <end position="25"/>
    </location>
</feature>
<comment type="similarity">
    <text evidence="1">Belongs to the leucine-binding protein family.</text>
</comment>
<keyword evidence="3" id="KW-0813">Transport</keyword>
<dbReference type="GO" id="GO:0006865">
    <property type="term" value="P:amino acid transport"/>
    <property type="evidence" value="ECO:0007669"/>
    <property type="project" value="UniProtKB-KW"/>
</dbReference>
<dbReference type="InterPro" id="IPR051010">
    <property type="entry name" value="BCAA_transport"/>
</dbReference>
<dbReference type="SUPFAM" id="SSF53822">
    <property type="entry name" value="Periplasmic binding protein-like I"/>
    <property type="match status" value="1"/>
</dbReference>
<evidence type="ECO:0000313" key="6">
    <source>
        <dbReference type="EMBL" id="GFE50601.1"/>
    </source>
</evidence>
<evidence type="ECO:0000256" key="1">
    <source>
        <dbReference type="ARBA" id="ARBA00010062"/>
    </source>
</evidence>
<dbReference type="InterPro" id="IPR028082">
    <property type="entry name" value="Peripla_BP_I"/>
</dbReference>
<reference evidence="6 7" key="1">
    <citation type="submission" date="2019-12" db="EMBL/GenBank/DDBJ databases">
        <title>Roseobacter cerasinus sp. nov., isolated from seawater around aquaculture.</title>
        <authorList>
            <person name="Muramatsu S."/>
            <person name="Takabe Y."/>
            <person name="Mori K."/>
            <person name="Takaichi S."/>
            <person name="Hanada S."/>
        </authorList>
    </citation>
    <scope>NUCLEOTIDE SEQUENCE [LARGE SCALE GENOMIC DNA]</scope>
    <source>
        <strain evidence="6 7">AI77</strain>
    </source>
</reference>
<proteinExistence type="inferred from homology"/>
<dbReference type="PANTHER" id="PTHR30483">
    <property type="entry name" value="LEUCINE-SPECIFIC-BINDING PROTEIN"/>
    <property type="match status" value="1"/>
</dbReference>
<evidence type="ECO:0000313" key="7">
    <source>
        <dbReference type="Proteomes" id="UP000436522"/>
    </source>
</evidence>
<accession>A0A640VU38</accession>